<feature type="signal peptide" evidence="1">
    <location>
        <begin position="1"/>
        <end position="18"/>
    </location>
</feature>
<evidence type="ECO:0000256" key="1">
    <source>
        <dbReference type="SAM" id="SignalP"/>
    </source>
</evidence>
<protein>
    <submittedName>
        <fullName evidence="2">Uncharacterized protein</fullName>
    </submittedName>
</protein>
<accession>A0A9W9SZ44</accession>
<dbReference type="EMBL" id="JAPQKQ010000003">
    <property type="protein sequence ID" value="KAJ5203357.1"/>
    <property type="molecule type" value="Genomic_DNA"/>
</dbReference>
<evidence type="ECO:0000313" key="2">
    <source>
        <dbReference type="EMBL" id="KAJ5203357.1"/>
    </source>
</evidence>
<dbReference type="Pfam" id="PF18951">
    <property type="entry name" value="DUF5695"/>
    <property type="match status" value="1"/>
</dbReference>
<evidence type="ECO:0000313" key="3">
    <source>
        <dbReference type="Proteomes" id="UP001150942"/>
    </source>
</evidence>
<name>A0A9W9SZ44_9EURO</name>
<dbReference type="InterPro" id="IPR043750">
    <property type="entry name" value="DUF5695"/>
</dbReference>
<keyword evidence="1" id="KW-0732">Signal</keyword>
<feature type="chain" id="PRO_5040965973" evidence="1">
    <location>
        <begin position="19"/>
        <end position="373"/>
    </location>
</feature>
<reference evidence="2" key="1">
    <citation type="submission" date="2022-11" db="EMBL/GenBank/DDBJ databases">
        <authorList>
            <person name="Petersen C."/>
        </authorList>
    </citation>
    <scope>NUCLEOTIDE SEQUENCE</scope>
    <source>
        <strain evidence="2">IBT 20477</strain>
    </source>
</reference>
<dbReference type="Proteomes" id="UP001150942">
    <property type="component" value="Unassembled WGS sequence"/>
</dbReference>
<dbReference type="AlphaFoldDB" id="A0A9W9SZ44"/>
<sequence>MRASAPLFSFLLAISAQALDTLGLSNGVKDLSTANFDLSLVSDSQVLSSLRPSGKEFDFSPSRFLPYRAEKRSASARRPVKQVPSTDALGESDLAKTLPSSFPLKVTRKWTDINGDLGLTFTLVNTGDETVELGGVGFPIEFNSIFFNYTAEEALGNCSLIDPYIGLGGGYLQVTPTSGTGPALVITPLGDTPFEAWGFLEEPKGEIPYQSQVFEGFYQWQVLSKADAETEWRGVEPWNKPSSKHLHPGTSWTIGLRLSLAKGGVRNLGDTVQAAGTPYAVSVPGYIIPSDLEASLHLFTDKAVANMTTSPPRSFYITKDRDRNVWNLQPQPEVWGRVRLTYTDGVVQAVHYYITDSASEAIGKLGNFFNTKA</sequence>
<gene>
    <name evidence="2" type="ORF">N7449_005436</name>
</gene>
<keyword evidence="3" id="KW-1185">Reference proteome</keyword>
<proteinExistence type="predicted"/>
<dbReference type="OrthoDB" id="2730619at2759"/>
<comment type="caution">
    <text evidence="2">The sequence shown here is derived from an EMBL/GenBank/DDBJ whole genome shotgun (WGS) entry which is preliminary data.</text>
</comment>
<reference evidence="2" key="2">
    <citation type="journal article" date="2023" name="IMA Fungus">
        <title>Comparative genomic study of the Penicillium genus elucidates a diverse pangenome and 15 lateral gene transfer events.</title>
        <authorList>
            <person name="Petersen C."/>
            <person name="Sorensen T."/>
            <person name="Nielsen M.R."/>
            <person name="Sondergaard T.E."/>
            <person name="Sorensen J.L."/>
            <person name="Fitzpatrick D.A."/>
            <person name="Frisvad J.C."/>
            <person name="Nielsen K.L."/>
        </authorList>
    </citation>
    <scope>NUCLEOTIDE SEQUENCE</scope>
    <source>
        <strain evidence="2">IBT 20477</strain>
    </source>
</reference>
<organism evidence="2 3">
    <name type="scientific">Penicillium cf. viridicatum</name>
    <dbReference type="NCBI Taxonomy" id="2972119"/>
    <lineage>
        <taxon>Eukaryota</taxon>
        <taxon>Fungi</taxon>
        <taxon>Dikarya</taxon>
        <taxon>Ascomycota</taxon>
        <taxon>Pezizomycotina</taxon>
        <taxon>Eurotiomycetes</taxon>
        <taxon>Eurotiomycetidae</taxon>
        <taxon>Eurotiales</taxon>
        <taxon>Aspergillaceae</taxon>
        <taxon>Penicillium</taxon>
    </lineage>
</organism>